<organism evidence="2 3">
    <name type="scientific">Rhodoblastus acidophilus</name>
    <name type="common">Rhodopseudomonas acidophila</name>
    <dbReference type="NCBI Taxonomy" id="1074"/>
    <lineage>
        <taxon>Bacteria</taxon>
        <taxon>Pseudomonadati</taxon>
        <taxon>Pseudomonadota</taxon>
        <taxon>Alphaproteobacteria</taxon>
        <taxon>Hyphomicrobiales</taxon>
        <taxon>Rhodoblastaceae</taxon>
        <taxon>Rhodoblastus</taxon>
    </lineage>
</organism>
<proteinExistence type="predicted"/>
<dbReference type="AlphaFoldDB" id="A0A6N8DKG1"/>
<feature type="signal peptide" evidence="1">
    <location>
        <begin position="1"/>
        <end position="22"/>
    </location>
</feature>
<keyword evidence="1" id="KW-0732">Signal</keyword>
<accession>A0A6N8DKG1</accession>
<name>A0A6N8DKG1_RHOAC</name>
<feature type="chain" id="PRO_5026951127" evidence="1">
    <location>
        <begin position="23"/>
        <end position="81"/>
    </location>
</feature>
<dbReference type="EMBL" id="WNKS01000003">
    <property type="protein sequence ID" value="MTV30346.1"/>
    <property type="molecule type" value="Genomic_DNA"/>
</dbReference>
<dbReference type="Proteomes" id="UP000439113">
    <property type="component" value="Unassembled WGS sequence"/>
</dbReference>
<dbReference type="RefSeq" id="WP_155445009.1">
    <property type="nucleotide sequence ID" value="NZ_JAOQNR010000003.1"/>
</dbReference>
<gene>
    <name evidence="2" type="ORF">GJ654_04990</name>
</gene>
<protein>
    <submittedName>
        <fullName evidence="2">Uncharacterized protein</fullName>
    </submittedName>
</protein>
<sequence length="81" mass="8573">MNASKIFLAGAALLGLTCGAHAWEEGAIVSVCGACPSGQSPSALALEMTVTQMQAHNPQTQHTVIVNHPMDAWQRPISVRY</sequence>
<comment type="caution">
    <text evidence="2">The sequence shown here is derived from an EMBL/GenBank/DDBJ whole genome shotgun (WGS) entry which is preliminary data.</text>
</comment>
<evidence type="ECO:0000313" key="2">
    <source>
        <dbReference type="EMBL" id="MTV30346.1"/>
    </source>
</evidence>
<evidence type="ECO:0000256" key="1">
    <source>
        <dbReference type="SAM" id="SignalP"/>
    </source>
</evidence>
<reference evidence="2 3" key="1">
    <citation type="submission" date="2019-11" db="EMBL/GenBank/DDBJ databases">
        <title>Whole-genome sequence of a Rhodoblastus acidophilus DSM 142.</title>
        <authorList>
            <person name="Kyndt J.A."/>
            <person name="Meyer T.E."/>
        </authorList>
    </citation>
    <scope>NUCLEOTIDE SEQUENCE [LARGE SCALE GENOMIC DNA]</scope>
    <source>
        <strain evidence="2 3">DSM 142</strain>
    </source>
</reference>
<evidence type="ECO:0000313" key="3">
    <source>
        <dbReference type="Proteomes" id="UP000439113"/>
    </source>
</evidence>